<dbReference type="InterPro" id="IPR027992">
    <property type="entry name" value="tRNA_bind_dom"/>
</dbReference>
<protein>
    <recommendedName>
        <fullName evidence="1">Possible tRNA binding domain-containing protein</fullName>
    </recommendedName>
</protein>
<feature type="domain" description="Possible tRNA binding" evidence="1">
    <location>
        <begin position="76"/>
        <end position="137"/>
    </location>
</feature>
<sequence>MIKETPELDYFNVAYEGFVETESLGLPFKQRCANRMKQNRLPHLPPLLPKIQRIWERLLGRWMRRGKEDGGKVDTGKNVNLSAVQSAILLGMGLQRKNMEEQEIELSLPVNQILALFIKIIWKISKRLLDIQKEGIAGSGCGRIADTEDSQC</sequence>
<evidence type="ECO:0000313" key="3">
    <source>
        <dbReference type="Proteomes" id="UP000559256"/>
    </source>
</evidence>
<dbReference type="OrthoDB" id="10067491at2759"/>
<dbReference type="AlphaFoldDB" id="A0A8H5CRT3"/>
<dbReference type="Proteomes" id="UP000559256">
    <property type="component" value="Unassembled WGS sequence"/>
</dbReference>
<evidence type="ECO:0000259" key="1">
    <source>
        <dbReference type="Pfam" id="PF13725"/>
    </source>
</evidence>
<accession>A0A8H5CRT3</accession>
<keyword evidence="3" id="KW-1185">Reference proteome</keyword>
<gene>
    <name evidence="2" type="ORF">D9758_011403</name>
</gene>
<dbReference type="Pfam" id="PF13725">
    <property type="entry name" value="tRNA_bind_2"/>
    <property type="match status" value="1"/>
</dbReference>
<reference evidence="2 3" key="1">
    <citation type="journal article" date="2020" name="ISME J.">
        <title>Uncovering the hidden diversity of litter-decomposition mechanisms in mushroom-forming fungi.</title>
        <authorList>
            <person name="Floudas D."/>
            <person name="Bentzer J."/>
            <person name="Ahren D."/>
            <person name="Johansson T."/>
            <person name="Persson P."/>
            <person name="Tunlid A."/>
        </authorList>
    </citation>
    <scope>NUCLEOTIDE SEQUENCE [LARGE SCALE GENOMIC DNA]</scope>
    <source>
        <strain evidence="2 3">CBS 291.85</strain>
    </source>
</reference>
<evidence type="ECO:0000313" key="2">
    <source>
        <dbReference type="EMBL" id="KAF5345886.1"/>
    </source>
</evidence>
<dbReference type="EMBL" id="JAACJM010000107">
    <property type="protein sequence ID" value="KAF5345886.1"/>
    <property type="molecule type" value="Genomic_DNA"/>
</dbReference>
<name>A0A8H5CRT3_9AGAR</name>
<comment type="caution">
    <text evidence="2">The sequence shown here is derived from an EMBL/GenBank/DDBJ whole genome shotgun (WGS) entry which is preliminary data.</text>
</comment>
<organism evidence="2 3">
    <name type="scientific">Tetrapyrgos nigripes</name>
    <dbReference type="NCBI Taxonomy" id="182062"/>
    <lineage>
        <taxon>Eukaryota</taxon>
        <taxon>Fungi</taxon>
        <taxon>Dikarya</taxon>
        <taxon>Basidiomycota</taxon>
        <taxon>Agaricomycotina</taxon>
        <taxon>Agaricomycetes</taxon>
        <taxon>Agaricomycetidae</taxon>
        <taxon>Agaricales</taxon>
        <taxon>Marasmiineae</taxon>
        <taxon>Marasmiaceae</taxon>
        <taxon>Tetrapyrgos</taxon>
    </lineage>
</organism>
<proteinExistence type="predicted"/>